<accession>A0A371H4V7</accession>
<dbReference type="AlphaFoldDB" id="A0A371H4V7"/>
<dbReference type="PANTHER" id="PTHR48434:SF1">
    <property type="entry name" value="(RAPE) HYPOTHETICAL PROTEIN"/>
    <property type="match status" value="1"/>
</dbReference>
<proteinExistence type="predicted"/>
<protein>
    <submittedName>
        <fullName evidence="1">Uncharacterized protein</fullName>
    </submittedName>
</protein>
<reference evidence="1" key="1">
    <citation type="submission" date="2018-05" db="EMBL/GenBank/DDBJ databases">
        <title>Draft genome of Mucuna pruriens seed.</title>
        <authorList>
            <person name="Nnadi N.E."/>
            <person name="Vos R."/>
            <person name="Hasami M.H."/>
            <person name="Devisetty U.K."/>
            <person name="Aguiy J.C."/>
        </authorList>
    </citation>
    <scope>NUCLEOTIDE SEQUENCE [LARGE SCALE GENOMIC DNA]</scope>
    <source>
        <strain evidence="1">JCA_2017</strain>
    </source>
</reference>
<feature type="non-terminal residue" evidence="1">
    <location>
        <position position="1"/>
    </location>
</feature>
<sequence length="170" mass="20426">MKIIRILSPQEWDQPLYKERSFSRTFDLARYSYYDYTEAWSQVLLTNPEKHSWFIWFKKGTPLKFPKWFIKWYYHNGATPTIFPPKILKAYEVFKEKSTFVTGYRLISFVASQAITWIFSWEYVIIQLYEGIDLKIITLFIKKTKIDSRVSSNYFLKRTPTNNTKGPVKS</sequence>
<organism evidence="1 2">
    <name type="scientific">Mucuna pruriens</name>
    <name type="common">Velvet bean</name>
    <name type="synonym">Dolichos pruriens</name>
    <dbReference type="NCBI Taxonomy" id="157652"/>
    <lineage>
        <taxon>Eukaryota</taxon>
        <taxon>Viridiplantae</taxon>
        <taxon>Streptophyta</taxon>
        <taxon>Embryophyta</taxon>
        <taxon>Tracheophyta</taxon>
        <taxon>Spermatophyta</taxon>
        <taxon>Magnoliopsida</taxon>
        <taxon>eudicotyledons</taxon>
        <taxon>Gunneridae</taxon>
        <taxon>Pentapetalae</taxon>
        <taxon>rosids</taxon>
        <taxon>fabids</taxon>
        <taxon>Fabales</taxon>
        <taxon>Fabaceae</taxon>
        <taxon>Papilionoideae</taxon>
        <taxon>50 kb inversion clade</taxon>
        <taxon>NPAAA clade</taxon>
        <taxon>indigoferoid/millettioid clade</taxon>
        <taxon>Phaseoleae</taxon>
        <taxon>Mucuna</taxon>
    </lineage>
</organism>
<gene>
    <name evidence="1" type="ORF">CR513_19355</name>
</gene>
<dbReference type="Proteomes" id="UP000257109">
    <property type="component" value="Unassembled WGS sequence"/>
</dbReference>
<comment type="caution">
    <text evidence="1">The sequence shown here is derived from an EMBL/GenBank/DDBJ whole genome shotgun (WGS) entry which is preliminary data.</text>
</comment>
<dbReference type="PANTHER" id="PTHR48434">
    <property type="entry name" value="(RAPE) HYPOTHETICAL PROTEIN"/>
    <property type="match status" value="1"/>
</dbReference>
<name>A0A371H4V7_MUCPR</name>
<evidence type="ECO:0000313" key="2">
    <source>
        <dbReference type="Proteomes" id="UP000257109"/>
    </source>
</evidence>
<dbReference type="OrthoDB" id="1434792at2759"/>
<evidence type="ECO:0000313" key="1">
    <source>
        <dbReference type="EMBL" id="RDX97831.1"/>
    </source>
</evidence>
<dbReference type="EMBL" id="QJKJ01003565">
    <property type="protein sequence ID" value="RDX97831.1"/>
    <property type="molecule type" value="Genomic_DNA"/>
</dbReference>
<keyword evidence="2" id="KW-1185">Reference proteome</keyword>